<evidence type="ECO:0000313" key="10">
    <source>
        <dbReference type="Proteomes" id="UP000199053"/>
    </source>
</evidence>
<evidence type="ECO:0000259" key="8">
    <source>
        <dbReference type="PROSITE" id="PS51900"/>
    </source>
</evidence>
<dbReference type="InterPro" id="IPR038488">
    <property type="entry name" value="Integrase_DNA-bd_sf"/>
</dbReference>
<feature type="region of interest" description="Disordered" evidence="6">
    <location>
        <begin position="78"/>
        <end position="98"/>
    </location>
</feature>
<evidence type="ECO:0000259" key="7">
    <source>
        <dbReference type="PROSITE" id="PS51898"/>
    </source>
</evidence>
<evidence type="ECO:0000256" key="5">
    <source>
        <dbReference type="PROSITE-ProRule" id="PRU01248"/>
    </source>
</evidence>
<dbReference type="InterPro" id="IPR011010">
    <property type="entry name" value="DNA_brk_join_enz"/>
</dbReference>
<dbReference type="Pfam" id="PF00589">
    <property type="entry name" value="Phage_integrase"/>
    <property type="match status" value="1"/>
</dbReference>
<dbReference type="InterPro" id="IPR010998">
    <property type="entry name" value="Integrase_recombinase_N"/>
</dbReference>
<gene>
    <name evidence="9" type="ORF">SAMN05660337_2516</name>
</gene>
<keyword evidence="3 5" id="KW-0238">DNA-binding</keyword>
<keyword evidence="10" id="KW-1185">Reference proteome</keyword>
<protein>
    <submittedName>
        <fullName evidence="9">Integrase</fullName>
    </submittedName>
</protein>
<keyword evidence="4" id="KW-0233">DNA recombination</keyword>
<evidence type="ECO:0000256" key="3">
    <source>
        <dbReference type="ARBA" id="ARBA00023125"/>
    </source>
</evidence>
<dbReference type="GO" id="GO:0006310">
    <property type="term" value="P:DNA recombination"/>
    <property type="evidence" value="ECO:0007669"/>
    <property type="project" value="UniProtKB-KW"/>
</dbReference>
<dbReference type="GO" id="GO:0003677">
    <property type="term" value="F:DNA binding"/>
    <property type="evidence" value="ECO:0007669"/>
    <property type="project" value="UniProtKB-UniRule"/>
</dbReference>
<evidence type="ECO:0000256" key="2">
    <source>
        <dbReference type="ARBA" id="ARBA00022908"/>
    </source>
</evidence>
<dbReference type="InterPro" id="IPR002104">
    <property type="entry name" value="Integrase_catalytic"/>
</dbReference>
<evidence type="ECO:0000256" key="6">
    <source>
        <dbReference type="SAM" id="MobiDB-lite"/>
    </source>
</evidence>
<keyword evidence="2" id="KW-0229">DNA integration</keyword>
<dbReference type="Pfam" id="PF13356">
    <property type="entry name" value="Arm-DNA-bind_3"/>
    <property type="match status" value="1"/>
</dbReference>
<accession>A0A1G9IB33</accession>
<comment type="similarity">
    <text evidence="1">Belongs to the 'phage' integrase family.</text>
</comment>
<dbReference type="InterPro" id="IPR025166">
    <property type="entry name" value="Integrase_DNA_bind_dom"/>
</dbReference>
<dbReference type="InterPro" id="IPR050808">
    <property type="entry name" value="Phage_Integrase"/>
</dbReference>
<dbReference type="RefSeq" id="WP_092161578.1">
    <property type="nucleotide sequence ID" value="NZ_FNGA01000003.1"/>
</dbReference>
<dbReference type="CDD" id="cd00801">
    <property type="entry name" value="INT_P4_C"/>
    <property type="match status" value="1"/>
</dbReference>
<dbReference type="PROSITE" id="PS51900">
    <property type="entry name" value="CB"/>
    <property type="match status" value="1"/>
</dbReference>
<dbReference type="InterPro" id="IPR053876">
    <property type="entry name" value="Phage_int_M"/>
</dbReference>
<dbReference type="InterPro" id="IPR044068">
    <property type="entry name" value="CB"/>
</dbReference>
<dbReference type="GO" id="GO:0015074">
    <property type="term" value="P:DNA integration"/>
    <property type="evidence" value="ECO:0007669"/>
    <property type="project" value="UniProtKB-KW"/>
</dbReference>
<dbReference type="Pfam" id="PF22022">
    <property type="entry name" value="Phage_int_M"/>
    <property type="match status" value="1"/>
</dbReference>
<dbReference type="PANTHER" id="PTHR30629">
    <property type="entry name" value="PROPHAGE INTEGRASE"/>
    <property type="match status" value="1"/>
</dbReference>
<dbReference type="InterPro" id="IPR013762">
    <property type="entry name" value="Integrase-like_cat_sf"/>
</dbReference>
<dbReference type="SUPFAM" id="SSF56349">
    <property type="entry name" value="DNA breaking-rejoining enzymes"/>
    <property type="match status" value="1"/>
</dbReference>
<feature type="domain" description="Tyr recombinase" evidence="7">
    <location>
        <begin position="200"/>
        <end position="379"/>
    </location>
</feature>
<name>A0A1G9IB33_9BACT</name>
<evidence type="ECO:0000256" key="1">
    <source>
        <dbReference type="ARBA" id="ARBA00008857"/>
    </source>
</evidence>
<feature type="domain" description="Core-binding (CB)" evidence="8">
    <location>
        <begin position="96"/>
        <end position="177"/>
    </location>
</feature>
<dbReference type="OrthoDB" id="9775880at2"/>
<organism evidence="9 10">
    <name type="scientific">Maridesulfovibrio ferrireducens</name>
    <dbReference type="NCBI Taxonomy" id="246191"/>
    <lineage>
        <taxon>Bacteria</taxon>
        <taxon>Pseudomonadati</taxon>
        <taxon>Thermodesulfobacteriota</taxon>
        <taxon>Desulfovibrionia</taxon>
        <taxon>Desulfovibrionales</taxon>
        <taxon>Desulfovibrionaceae</taxon>
        <taxon>Maridesulfovibrio</taxon>
    </lineage>
</organism>
<dbReference type="Gene3D" id="1.10.443.10">
    <property type="entry name" value="Intergrase catalytic core"/>
    <property type="match status" value="1"/>
</dbReference>
<sequence>MALSVKQIQAAKPKDKIYRITDSNGLCLEIKPNGSKLWRFRYRFNGKGKMIGLGSFPATSLKDARNKREDQRKILESGIDPSDHKKGQKAAVSGENEFESISREWHSKFKPTWTEGHAKTIIRRLELNCFPWIGKTPVNQLDPPEILKVLRRIENRGAIETAHRVRSIIGQILRYAVATGRATRDSSADLKGAIPPAQEKHLAAITEPKEIGPLLRNIEEYEGGDITKYGLMLAPLVFVRPGELRHAQWDEIDLEIAEWRIPAGKMKARRPHIVPLSRQALEILNELKPLTGNGNYVFPSVRSKSRPMSENTINGALRRLGYSKEELTGHGFRSMASTNLNENGWKPDVIERQLAHVEGNSVRAAYNHADYLPERRKMMQWWADYLEALKNGNKIPNIKGD</sequence>
<evidence type="ECO:0000256" key="4">
    <source>
        <dbReference type="ARBA" id="ARBA00023172"/>
    </source>
</evidence>
<dbReference type="PANTHER" id="PTHR30629:SF2">
    <property type="entry name" value="PROPHAGE INTEGRASE INTS-RELATED"/>
    <property type="match status" value="1"/>
</dbReference>
<reference evidence="10" key="1">
    <citation type="submission" date="2016-10" db="EMBL/GenBank/DDBJ databases">
        <authorList>
            <person name="Varghese N."/>
            <person name="Submissions S."/>
        </authorList>
    </citation>
    <scope>NUCLEOTIDE SEQUENCE [LARGE SCALE GENOMIC DNA]</scope>
    <source>
        <strain evidence="10">DSM 16995</strain>
    </source>
</reference>
<evidence type="ECO:0000313" key="9">
    <source>
        <dbReference type="EMBL" id="SDL22411.1"/>
    </source>
</evidence>
<proteinExistence type="inferred from homology"/>
<dbReference type="Gene3D" id="3.30.160.390">
    <property type="entry name" value="Integrase, DNA-binding domain"/>
    <property type="match status" value="1"/>
</dbReference>
<dbReference type="PROSITE" id="PS51898">
    <property type="entry name" value="TYR_RECOMBINASE"/>
    <property type="match status" value="1"/>
</dbReference>
<dbReference type="Gene3D" id="1.10.150.130">
    <property type="match status" value="1"/>
</dbReference>
<dbReference type="EMBL" id="FNGA01000003">
    <property type="protein sequence ID" value="SDL22411.1"/>
    <property type="molecule type" value="Genomic_DNA"/>
</dbReference>
<dbReference type="STRING" id="246191.SAMN05660337_2516"/>
<dbReference type="AlphaFoldDB" id="A0A1G9IB33"/>
<dbReference type="Proteomes" id="UP000199053">
    <property type="component" value="Unassembled WGS sequence"/>
</dbReference>